<evidence type="ECO:0000313" key="2">
    <source>
        <dbReference type="Proteomes" id="UP000235965"/>
    </source>
</evidence>
<reference evidence="1 2" key="1">
    <citation type="submission" date="2017-12" db="EMBL/GenBank/DDBJ databases">
        <title>Hemimetabolous genomes reveal molecular basis of termite eusociality.</title>
        <authorList>
            <person name="Harrison M.C."/>
            <person name="Jongepier E."/>
            <person name="Robertson H.M."/>
            <person name="Arning N."/>
            <person name="Bitard-Feildel T."/>
            <person name="Chao H."/>
            <person name="Childers C.P."/>
            <person name="Dinh H."/>
            <person name="Doddapaneni H."/>
            <person name="Dugan S."/>
            <person name="Gowin J."/>
            <person name="Greiner C."/>
            <person name="Han Y."/>
            <person name="Hu H."/>
            <person name="Hughes D.S.T."/>
            <person name="Huylmans A.-K."/>
            <person name="Kemena C."/>
            <person name="Kremer L.P.M."/>
            <person name="Lee S.L."/>
            <person name="Lopez-Ezquerra A."/>
            <person name="Mallet L."/>
            <person name="Monroy-Kuhn J.M."/>
            <person name="Moser A."/>
            <person name="Murali S.C."/>
            <person name="Muzny D.M."/>
            <person name="Otani S."/>
            <person name="Piulachs M.-D."/>
            <person name="Poelchau M."/>
            <person name="Qu J."/>
            <person name="Schaub F."/>
            <person name="Wada-Katsumata A."/>
            <person name="Worley K.C."/>
            <person name="Xie Q."/>
            <person name="Ylla G."/>
            <person name="Poulsen M."/>
            <person name="Gibbs R.A."/>
            <person name="Schal C."/>
            <person name="Richards S."/>
            <person name="Belles X."/>
            <person name="Korb J."/>
            <person name="Bornberg-Bauer E."/>
        </authorList>
    </citation>
    <scope>NUCLEOTIDE SEQUENCE [LARGE SCALE GENOMIC DNA]</scope>
    <source>
        <tissue evidence="1">Whole body</tissue>
    </source>
</reference>
<organism evidence="1 2">
    <name type="scientific">Cryptotermes secundus</name>
    <dbReference type="NCBI Taxonomy" id="105785"/>
    <lineage>
        <taxon>Eukaryota</taxon>
        <taxon>Metazoa</taxon>
        <taxon>Ecdysozoa</taxon>
        <taxon>Arthropoda</taxon>
        <taxon>Hexapoda</taxon>
        <taxon>Insecta</taxon>
        <taxon>Pterygota</taxon>
        <taxon>Neoptera</taxon>
        <taxon>Polyneoptera</taxon>
        <taxon>Dictyoptera</taxon>
        <taxon>Blattodea</taxon>
        <taxon>Blattoidea</taxon>
        <taxon>Termitoidae</taxon>
        <taxon>Kalotermitidae</taxon>
        <taxon>Cryptotermitinae</taxon>
        <taxon>Cryptotermes</taxon>
    </lineage>
</organism>
<keyword evidence="2" id="KW-1185">Reference proteome</keyword>
<dbReference type="Proteomes" id="UP000235965">
    <property type="component" value="Unassembled WGS sequence"/>
</dbReference>
<sequence length="56" mass="6304">MIHLLFTASHCMTLYIRIVDMNHVGVAIKISIPIIDTELDMMDCTCSAAKECTLYL</sequence>
<dbReference type="AlphaFoldDB" id="A0A2J7PDR6"/>
<dbReference type="EMBL" id="NEVH01026385">
    <property type="protein sequence ID" value="PNF14473.1"/>
    <property type="molecule type" value="Genomic_DNA"/>
</dbReference>
<gene>
    <name evidence="1" type="ORF">B7P43_G00826</name>
</gene>
<accession>A0A2J7PDR6</accession>
<dbReference type="InParanoid" id="A0A2J7PDR6"/>
<evidence type="ECO:0000313" key="1">
    <source>
        <dbReference type="EMBL" id="PNF14473.1"/>
    </source>
</evidence>
<protein>
    <submittedName>
        <fullName evidence="1">Uncharacterized protein</fullName>
    </submittedName>
</protein>
<comment type="caution">
    <text evidence="1">The sequence shown here is derived from an EMBL/GenBank/DDBJ whole genome shotgun (WGS) entry which is preliminary data.</text>
</comment>
<name>A0A2J7PDR6_9NEOP</name>
<proteinExistence type="predicted"/>